<dbReference type="SFLD" id="SFLDG01200">
    <property type="entry name" value="SUF1.1"/>
    <property type="match status" value="1"/>
</dbReference>
<evidence type="ECO:0000313" key="5">
    <source>
        <dbReference type="Proteomes" id="UP000255279"/>
    </source>
</evidence>
<dbReference type="InterPro" id="IPR036249">
    <property type="entry name" value="Thioredoxin-like_sf"/>
</dbReference>
<dbReference type="SUPFAM" id="SSF52833">
    <property type="entry name" value="Thioredoxin-like"/>
    <property type="match status" value="1"/>
</dbReference>
<dbReference type="InterPro" id="IPR033468">
    <property type="entry name" value="Metaxin_GST"/>
</dbReference>
<feature type="domain" description="GST N-terminal" evidence="1">
    <location>
        <begin position="1"/>
        <end position="78"/>
    </location>
</feature>
<dbReference type="RefSeq" id="WP_078275560.1">
    <property type="nucleotide sequence ID" value="NZ_MUXU01000005.1"/>
</dbReference>
<dbReference type="GO" id="GO:0005737">
    <property type="term" value="C:cytoplasm"/>
    <property type="evidence" value="ECO:0007669"/>
    <property type="project" value="TreeGrafter"/>
</dbReference>
<evidence type="ECO:0000313" key="3">
    <source>
        <dbReference type="EMBL" id="STZ10445.1"/>
    </source>
</evidence>
<evidence type="ECO:0000259" key="1">
    <source>
        <dbReference type="PROSITE" id="PS50404"/>
    </source>
</evidence>
<evidence type="ECO:0000313" key="4">
    <source>
        <dbReference type="Proteomes" id="UP000190435"/>
    </source>
</evidence>
<dbReference type="Pfam" id="PF17172">
    <property type="entry name" value="GST_N_4"/>
    <property type="match status" value="1"/>
</dbReference>
<dbReference type="SFLD" id="SFLDS00019">
    <property type="entry name" value="Glutathione_Transferase_(cytos"/>
    <property type="match status" value="1"/>
</dbReference>
<dbReference type="SUPFAM" id="SSF47616">
    <property type="entry name" value="GST C-terminal domain-like"/>
    <property type="match status" value="1"/>
</dbReference>
<dbReference type="Gene3D" id="1.20.1050.10">
    <property type="match status" value="1"/>
</dbReference>
<dbReference type="EMBL" id="MUXU01000005">
    <property type="protein sequence ID" value="OOR93176.1"/>
    <property type="molecule type" value="Genomic_DNA"/>
</dbReference>
<dbReference type="OrthoDB" id="9810080at2"/>
<dbReference type="InterPro" id="IPR012336">
    <property type="entry name" value="Thioredoxin-like_fold"/>
</dbReference>
<dbReference type="InterPro" id="IPR026928">
    <property type="entry name" value="FAX/IsoI-like"/>
</dbReference>
<dbReference type="Proteomes" id="UP000255279">
    <property type="component" value="Unassembled WGS sequence"/>
</dbReference>
<dbReference type="Proteomes" id="UP000190435">
    <property type="component" value="Unassembled WGS sequence"/>
</dbReference>
<organism evidence="2 4">
    <name type="scientific">Moraxella caviae</name>
    <dbReference type="NCBI Taxonomy" id="34060"/>
    <lineage>
        <taxon>Bacteria</taxon>
        <taxon>Pseudomonadati</taxon>
        <taxon>Pseudomonadota</taxon>
        <taxon>Gammaproteobacteria</taxon>
        <taxon>Moraxellales</taxon>
        <taxon>Moraxellaceae</taxon>
        <taxon>Moraxella</taxon>
    </lineage>
</organism>
<dbReference type="PANTHER" id="PTHR12289:SF41">
    <property type="entry name" value="FAILED AXON CONNECTIONS-RELATED"/>
    <property type="match status" value="1"/>
</dbReference>
<dbReference type="AlphaFoldDB" id="A0A1T0ABT2"/>
<sequence>MLKLYSFAGSKDLRSFSPFAYKAEALLALSGVAYEREDVGDFATMPKGKVPVLQADDHQIADSELIKQYLCEHHGLAADDTLTAEQQAIAHALRVMLEERTYWALVYSRFCDPEGKGFVFETMLAGAPTEAKATIYEQLQEKIRKQTFEHGIGRHDTAQIYAFAIADIQAVLTFLGDKAFLFGDTPTTTDATCVAIFANLLANRFDCPLSQFVQNEPKIAQYVKRFEQKVFGE</sequence>
<dbReference type="EMBL" id="UGQE01000001">
    <property type="protein sequence ID" value="STZ10445.1"/>
    <property type="molecule type" value="Genomic_DNA"/>
</dbReference>
<dbReference type="PROSITE" id="PS50404">
    <property type="entry name" value="GST_NTER"/>
    <property type="match status" value="1"/>
</dbReference>
<dbReference type="Gene3D" id="3.40.30.10">
    <property type="entry name" value="Glutaredoxin"/>
    <property type="match status" value="1"/>
</dbReference>
<reference evidence="3 5" key="2">
    <citation type="submission" date="2018-06" db="EMBL/GenBank/DDBJ databases">
        <authorList>
            <consortium name="Pathogen Informatics"/>
            <person name="Doyle S."/>
        </authorList>
    </citation>
    <scope>NUCLEOTIDE SEQUENCE [LARGE SCALE GENOMIC DNA]</scope>
    <source>
        <strain evidence="3 5">NCTC10293</strain>
    </source>
</reference>
<dbReference type="InterPro" id="IPR040079">
    <property type="entry name" value="Glutathione_S-Trfase"/>
</dbReference>
<dbReference type="SFLD" id="SFLDG01180">
    <property type="entry name" value="SUF1"/>
    <property type="match status" value="1"/>
</dbReference>
<dbReference type="STRING" id="34060.B0181_00595"/>
<proteinExistence type="predicted"/>
<dbReference type="Pfam" id="PF17171">
    <property type="entry name" value="GST_C_6"/>
    <property type="match status" value="1"/>
</dbReference>
<accession>A0A1T0ABT2</accession>
<gene>
    <name evidence="2" type="ORF">B0181_00595</name>
    <name evidence="3" type="ORF">NCTC10293_00780</name>
</gene>
<dbReference type="InterPro" id="IPR050931">
    <property type="entry name" value="Mito_Protein_Transport_Metaxin"/>
</dbReference>
<dbReference type="InterPro" id="IPR004045">
    <property type="entry name" value="Glutathione_S-Trfase_N"/>
</dbReference>
<dbReference type="PANTHER" id="PTHR12289">
    <property type="entry name" value="METAXIN RELATED"/>
    <property type="match status" value="1"/>
</dbReference>
<reference evidence="2 4" key="1">
    <citation type="submission" date="2017-02" db="EMBL/GenBank/DDBJ databases">
        <title>Draft genome sequence of Moraxella caviae CCUG 355 type strain.</title>
        <authorList>
            <person name="Engstrom-Jakobsson H."/>
            <person name="Salva-Serra F."/>
            <person name="Thorell K."/>
            <person name="Gonzales-Siles L."/>
            <person name="Karlsson R."/>
            <person name="Boulund F."/>
            <person name="Engstrand L."/>
            <person name="Moore E."/>
        </authorList>
    </citation>
    <scope>NUCLEOTIDE SEQUENCE [LARGE SCALE GENOMIC DNA]</scope>
    <source>
        <strain evidence="2 4">CCUG 355</strain>
    </source>
</reference>
<evidence type="ECO:0000313" key="2">
    <source>
        <dbReference type="EMBL" id="OOR93176.1"/>
    </source>
</evidence>
<dbReference type="InterPro" id="IPR036282">
    <property type="entry name" value="Glutathione-S-Trfase_C_sf"/>
</dbReference>
<dbReference type="CDD" id="cd03193">
    <property type="entry name" value="GST_C_Metaxin"/>
    <property type="match status" value="1"/>
</dbReference>
<name>A0A1T0ABT2_9GAMM</name>
<protein>
    <recommendedName>
        <fullName evidence="1">GST N-terminal domain-containing protein</fullName>
    </recommendedName>
</protein>
<keyword evidence="4" id="KW-1185">Reference proteome</keyword>